<evidence type="ECO:0000259" key="1">
    <source>
        <dbReference type="Pfam" id="PF24289"/>
    </source>
</evidence>
<dbReference type="EMBL" id="NBSK02000007">
    <property type="protein sequence ID" value="KAJ0195642.1"/>
    <property type="molecule type" value="Genomic_DNA"/>
</dbReference>
<evidence type="ECO:0000313" key="2">
    <source>
        <dbReference type="EMBL" id="KAJ0195642.1"/>
    </source>
</evidence>
<name>A0A9R1UYY0_LACSA</name>
<feature type="domain" description="DUF7477" evidence="1">
    <location>
        <begin position="192"/>
        <end position="271"/>
    </location>
</feature>
<keyword evidence="3" id="KW-1185">Reference proteome</keyword>
<dbReference type="Pfam" id="PF24289">
    <property type="entry name" value="DUF7477"/>
    <property type="match status" value="1"/>
</dbReference>
<dbReference type="Proteomes" id="UP000235145">
    <property type="component" value="Unassembled WGS sequence"/>
</dbReference>
<evidence type="ECO:0000313" key="3">
    <source>
        <dbReference type="Proteomes" id="UP000235145"/>
    </source>
</evidence>
<accession>A0A9R1UYY0</accession>
<gene>
    <name evidence="2" type="ORF">LSAT_V11C700359610</name>
</gene>
<dbReference type="AlphaFoldDB" id="A0A9R1UYY0"/>
<organism evidence="2 3">
    <name type="scientific">Lactuca sativa</name>
    <name type="common">Garden lettuce</name>
    <dbReference type="NCBI Taxonomy" id="4236"/>
    <lineage>
        <taxon>Eukaryota</taxon>
        <taxon>Viridiplantae</taxon>
        <taxon>Streptophyta</taxon>
        <taxon>Embryophyta</taxon>
        <taxon>Tracheophyta</taxon>
        <taxon>Spermatophyta</taxon>
        <taxon>Magnoliopsida</taxon>
        <taxon>eudicotyledons</taxon>
        <taxon>Gunneridae</taxon>
        <taxon>Pentapetalae</taxon>
        <taxon>asterids</taxon>
        <taxon>campanulids</taxon>
        <taxon>Asterales</taxon>
        <taxon>Asteraceae</taxon>
        <taxon>Cichorioideae</taxon>
        <taxon>Cichorieae</taxon>
        <taxon>Lactucinae</taxon>
        <taxon>Lactuca</taxon>
    </lineage>
</organism>
<proteinExistence type="predicted"/>
<comment type="caution">
    <text evidence="2">The sequence shown here is derived from an EMBL/GenBank/DDBJ whole genome shotgun (WGS) entry which is preliminary data.</text>
</comment>
<reference evidence="2 3" key="1">
    <citation type="journal article" date="2017" name="Nat. Commun.">
        <title>Genome assembly with in vitro proximity ligation data and whole-genome triplication in lettuce.</title>
        <authorList>
            <person name="Reyes-Chin-Wo S."/>
            <person name="Wang Z."/>
            <person name="Yang X."/>
            <person name="Kozik A."/>
            <person name="Arikit S."/>
            <person name="Song C."/>
            <person name="Xia L."/>
            <person name="Froenicke L."/>
            <person name="Lavelle D.O."/>
            <person name="Truco M.J."/>
            <person name="Xia R."/>
            <person name="Zhu S."/>
            <person name="Xu C."/>
            <person name="Xu H."/>
            <person name="Xu X."/>
            <person name="Cox K."/>
            <person name="Korf I."/>
            <person name="Meyers B.C."/>
            <person name="Michelmore R.W."/>
        </authorList>
    </citation>
    <scope>NUCLEOTIDE SEQUENCE [LARGE SCALE GENOMIC DNA]</scope>
    <source>
        <strain evidence="3">cv. Salinas</strain>
        <tissue evidence="2">Seedlings</tissue>
    </source>
</reference>
<dbReference type="InterPro" id="IPR055900">
    <property type="entry name" value="DUF7477"/>
</dbReference>
<protein>
    <recommendedName>
        <fullName evidence="1">DUF7477 domain-containing protein</fullName>
    </recommendedName>
</protein>
<sequence length="286" mass="31985">MHLPRQQMAQSKVMTSRRKLRSSTFFLPRDSLHRKLLPRSIPLQPLEQNIGENICENHHQHRSFPPSSKTAASITPLLLPPQAELLTSASPTSTLASLIGSDRRKQSKDLEEQAWQSVWRTTDDGSYGSGGSAGLGGIDDQGYPHLLILLYLSSPPPLSYLPRLNSTDFIDWYPENDRLRELVNLLVAGSDRRKYHYNVVDVRLHGHIQKGNEDGLFINSVASCHALCALIMDAGTGFTHQDYIIEKCENNYYISAITGANNGSSLVQLTQVMVIQPVFPSRKLLR</sequence>